<organism evidence="8 9">
    <name type="scientific">Actinoallomurus oryzae</name>
    <dbReference type="NCBI Taxonomy" id="502180"/>
    <lineage>
        <taxon>Bacteria</taxon>
        <taxon>Bacillati</taxon>
        <taxon>Actinomycetota</taxon>
        <taxon>Actinomycetes</taxon>
        <taxon>Streptosporangiales</taxon>
        <taxon>Thermomonosporaceae</taxon>
        <taxon>Actinoallomurus</taxon>
    </lineage>
</organism>
<evidence type="ECO:0000256" key="3">
    <source>
        <dbReference type="ARBA" id="ARBA00022692"/>
    </source>
</evidence>
<evidence type="ECO:0000256" key="4">
    <source>
        <dbReference type="ARBA" id="ARBA00022989"/>
    </source>
</evidence>
<dbReference type="Pfam" id="PF07690">
    <property type="entry name" value="MFS_1"/>
    <property type="match status" value="1"/>
</dbReference>
<feature type="transmembrane region" description="Helical" evidence="6">
    <location>
        <begin position="262"/>
        <end position="284"/>
    </location>
</feature>
<keyword evidence="5 6" id="KW-0472">Membrane</keyword>
<evidence type="ECO:0000256" key="1">
    <source>
        <dbReference type="ARBA" id="ARBA00004651"/>
    </source>
</evidence>
<keyword evidence="9" id="KW-1185">Reference proteome</keyword>
<feature type="transmembrane region" description="Helical" evidence="6">
    <location>
        <begin position="156"/>
        <end position="175"/>
    </location>
</feature>
<evidence type="ECO:0000313" key="9">
    <source>
        <dbReference type="Proteomes" id="UP001500503"/>
    </source>
</evidence>
<feature type="domain" description="Major facilitator superfamily (MFS) profile" evidence="7">
    <location>
        <begin position="4"/>
        <end position="379"/>
    </location>
</feature>
<dbReference type="PANTHER" id="PTHR43124:SF3">
    <property type="entry name" value="CHLORAMPHENICOL EFFLUX PUMP RV0191"/>
    <property type="match status" value="1"/>
</dbReference>
<gene>
    <name evidence="8" type="ORF">GCM10023191_034940</name>
</gene>
<dbReference type="InterPro" id="IPR036259">
    <property type="entry name" value="MFS_trans_sf"/>
</dbReference>
<dbReference type="PROSITE" id="PS50850">
    <property type="entry name" value="MFS"/>
    <property type="match status" value="1"/>
</dbReference>
<dbReference type="EMBL" id="BAABHF010000019">
    <property type="protein sequence ID" value="GAA4494950.1"/>
    <property type="molecule type" value="Genomic_DNA"/>
</dbReference>
<feature type="transmembrane region" description="Helical" evidence="6">
    <location>
        <begin position="70"/>
        <end position="93"/>
    </location>
</feature>
<feature type="transmembrane region" description="Helical" evidence="6">
    <location>
        <begin position="321"/>
        <end position="343"/>
    </location>
</feature>
<dbReference type="RefSeq" id="WP_345464754.1">
    <property type="nucleotide sequence ID" value="NZ_BAABHF010000019.1"/>
</dbReference>
<sequence length="396" mass="39437">MPLPVFALMLVVFSLTTGEFVISGIQPDVAAGLGVSIPAAGLLVTAYALGMIVGGPVVTVLTARLARKPLIAALVTVSVVGNLGSALAPNYAVLLPARFLAGSVVATFFAVAIATAVGMAPAGRQASTVAKVAVGMNLGIVLGTPIGTFIGQHAGWRATFAAVAAVSVAALLLVLRFVPARPRAAAGPVLGELRVFAGRDVQLALALTAVGNVGVVTVFTYIAPLLTDVGGFSAASVPLLLVVYGAGAVAGNLLGGRLADRALMPSLAGLLGALTVALALFWLLGGARPLAAVLTFVLGVLAFAIVPGMQTRVLTTAEAAPTLAVAVNASGFQLAAALAGWLGGTIIDDGPGLRSISLVGAVLTSAGLAVAVYILRRDRARTAPAPGVRTRRSAGR</sequence>
<dbReference type="Gene3D" id="1.20.1250.20">
    <property type="entry name" value="MFS general substrate transporter like domains"/>
    <property type="match status" value="2"/>
</dbReference>
<evidence type="ECO:0000256" key="5">
    <source>
        <dbReference type="ARBA" id="ARBA00023136"/>
    </source>
</evidence>
<name>A0ABP8PZS0_9ACTN</name>
<dbReference type="PANTHER" id="PTHR43124">
    <property type="entry name" value="PURINE EFFLUX PUMP PBUE"/>
    <property type="match status" value="1"/>
</dbReference>
<evidence type="ECO:0000259" key="7">
    <source>
        <dbReference type="PROSITE" id="PS50850"/>
    </source>
</evidence>
<reference evidence="9" key="1">
    <citation type="journal article" date="2019" name="Int. J. Syst. Evol. Microbiol.">
        <title>The Global Catalogue of Microorganisms (GCM) 10K type strain sequencing project: providing services to taxonomists for standard genome sequencing and annotation.</title>
        <authorList>
            <consortium name="The Broad Institute Genomics Platform"/>
            <consortium name="The Broad Institute Genome Sequencing Center for Infectious Disease"/>
            <person name="Wu L."/>
            <person name="Ma J."/>
        </authorList>
    </citation>
    <scope>NUCLEOTIDE SEQUENCE [LARGE SCALE GENOMIC DNA]</scope>
    <source>
        <strain evidence="9">JCM 17933</strain>
    </source>
</reference>
<evidence type="ECO:0000313" key="8">
    <source>
        <dbReference type="EMBL" id="GAA4494950.1"/>
    </source>
</evidence>
<feature type="transmembrane region" description="Helical" evidence="6">
    <location>
        <begin position="229"/>
        <end position="250"/>
    </location>
</feature>
<dbReference type="InterPro" id="IPR020846">
    <property type="entry name" value="MFS_dom"/>
</dbReference>
<dbReference type="SUPFAM" id="SSF103473">
    <property type="entry name" value="MFS general substrate transporter"/>
    <property type="match status" value="1"/>
</dbReference>
<dbReference type="InterPro" id="IPR011701">
    <property type="entry name" value="MFS"/>
</dbReference>
<comment type="subcellular location">
    <subcellularLocation>
        <location evidence="1">Cell membrane</location>
        <topology evidence="1">Multi-pass membrane protein</topology>
    </subcellularLocation>
</comment>
<evidence type="ECO:0000256" key="6">
    <source>
        <dbReference type="SAM" id="Phobius"/>
    </source>
</evidence>
<protein>
    <submittedName>
        <fullName evidence="8">MFS transporter</fullName>
    </submittedName>
</protein>
<proteinExistence type="predicted"/>
<keyword evidence="2" id="KW-1003">Cell membrane</keyword>
<keyword evidence="3 6" id="KW-0812">Transmembrane</keyword>
<comment type="caution">
    <text evidence="8">The sequence shown here is derived from an EMBL/GenBank/DDBJ whole genome shotgun (WGS) entry which is preliminary data.</text>
</comment>
<evidence type="ECO:0000256" key="2">
    <source>
        <dbReference type="ARBA" id="ARBA00022475"/>
    </source>
</evidence>
<feature type="transmembrane region" description="Helical" evidence="6">
    <location>
        <begin position="42"/>
        <end position="63"/>
    </location>
</feature>
<dbReference type="InterPro" id="IPR050189">
    <property type="entry name" value="MFS_Efflux_Transporters"/>
</dbReference>
<accession>A0ABP8PZS0</accession>
<feature type="transmembrane region" description="Helical" evidence="6">
    <location>
        <begin position="132"/>
        <end position="150"/>
    </location>
</feature>
<feature type="transmembrane region" description="Helical" evidence="6">
    <location>
        <begin position="290"/>
        <end position="309"/>
    </location>
</feature>
<keyword evidence="4 6" id="KW-1133">Transmembrane helix</keyword>
<dbReference type="CDD" id="cd17324">
    <property type="entry name" value="MFS_NepI_like"/>
    <property type="match status" value="1"/>
</dbReference>
<feature type="transmembrane region" description="Helical" evidence="6">
    <location>
        <begin position="99"/>
        <end position="120"/>
    </location>
</feature>
<dbReference type="Proteomes" id="UP001500503">
    <property type="component" value="Unassembled WGS sequence"/>
</dbReference>
<feature type="transmembrane region" description="Helical" evidence="6">
    <location>
        <begin position="203"/>
        <end position="223"/>
    </location>
</feature>
<feature type="transmembrane region" description="Helical" evidence="6">
    <location>
        <begin position="355"/>
        <end position="375"/>
    </location>
</feature>